<evidence type="ECO:0000313" key="3">
    <source>
        <dbReference type="Proteomes" id="UP000094256"/>
    </source>
</evidence>
<keyword evidence="2" id="KW-0808">Transferase</keyword>
<dbReference type="PROSITE" id="PS51186">
    <property type="entry name" value="GNAT"/>
    <property type="match status" value="1"/>
</dbReference>
<dbReference type="InterPro" id="IPR016181">
    <property type="entry name" value="Acyl_CoA_acyltransferase"/>
</dbReference>
<name>A0A1B3ZDC0_9SPHN</name>
<proteinExistence type="predicted"/>
<dbReference type="InterPro" id="IPR000182">
    <property type="entry name" value="GNAT_dom"/>
</dbReference>
<reference evidence="2 3" key="1">
    <citation type="submission" date="2016-01" db="EMBL/GenBank/DDBJ databases">
        <title>Complete genome and mega plasmid sequence of Sphingomonas panacis DCY99 elicits systemic resistance in rice to Xanthomonas oryzae.</title>
        <authorList>
            <person name="Kim Y.J."/>
            <person name="Yang D.C."/>
            <person name="Sing P."/>
        </authorList>
    </citation>
    <scope>NUCLEOTIDE SEQUENCE [LARGE SCALE GENOMIC DNA]</scope>
    <source>
        <strain evidence="2 3">DCY99</strain>
    </source>
</reference>
<evidence type="ECO:0000313" key="2">
    <source>
        <dbReference type="EMBL" id="AOH85419.1"/>
    </source>
</evidence>
<evidence type="ECO:0000259" key="1">
    <source>
        <dbReference type="PROSITE" id="PS51186"/>
    </source>
</evidence>
<accession>A0A1B3ZDC0</accession>
<dbReference type="STRING" id="1560345.AWL63_17205"/>
<feature type="domain" description="N-acetyltransferase" evidence="1">
    <location>
        <begin position="10"/>
        <end position="166"/>
    </location>
</feature>
<sequence>MTDIFASERLVMRPQRVEDAEALHLAYRDVELMRFWSNGPHASVAETRDYLTARSGPSPWRGWVMTLADDDTAIGTLAAGEKRPGVVEIGYLLARAHWGRGYAREGVSRLLDLLFREEGARRVFADTDPENDASNRLLRSLGFTLEGLLRADWETHIGVRDTHLWGLLASEWPTK</sequence>
<dbReference type="InterPro" id="IPR051531">
    <property type="entry name" value="N-acetyltransferase"/>
</dbReference>
<dbReference type="KEGG" id="span:AWL63_17205"/>
<dbReference type="Pfam" id="PF13302">
    <property type="entry name" value="Acetyltransf_3"/>
    <property type="match status" value="1"/>
</dbReference>
<organism evidence="2 3">
    <name type="scientific">Sphingomonas panacis</name>
    <dbReference type="NCBI Taxonomy" id="1560345"/>
    <lineage>
        <taxon>Bacteria</taxon>
        <taxon>Pseudomonadati</taxon>
        <taxon>Pseudomonadota</taxon>
        <taxon>Alphaproteobacteria</taxon>
        <taxon>Sphingomonadales</taxon>
        <taxon>Sphingomonadaceae</taxon>
        <taxon>Sphingomonas</taxon>
    </lineage>
</organism>
<dbReference type="Proteomes" id="UP000094256">
    <property type="component" value="Chromosome"/>
</dbReference>
<dbReference type="Gene3D" id="3.40.630.30">
    <property type="match status" value="1"/>
</dbReference>
<keyword evidence="3" id="KW-1185">Reference proteome</keyword>
<dbReference type="PANTHER" id="PTHR43792">
    <property type="entry name" value="GNAT FAMILY, PUTATIVE (AFU_ORTHOLOGUE AFUA_3G00765)-RELATED-RELATED"/>
    <property type="match status" value="1"/>
</dbReference>
<dbReference type="RefSeq" id="WP_069205954.1">
    <property type="nucleotide sequence ID" value="NZ_CP014168.1"/>
</dbReference>
<dbReference type="OrthoDB" id="5295305at2"/>
<dbReference type="SUPFAM" id="SSF55729">
    <property type="entry name" value="Acyl-CoA N-acyltransferases (Nat)"/>
    <property type="match status" value="1"/>
</dbReference>
<dbReference type="EMBL" id="CP014168">
    <property type="protein sequence ID" value="AOH85419.1"/>
    <property type="molecule type" value="Genomic_DNA"/>
</dbReference>
<protein>
    <submittedName>
        <fullName evidence="2">GCN5 family acetyltransferase</fullName>
    </submittedName>
</protein>
<dbReference type="AlphaFoldDB" id="A0A1B3ZDC0"/>
<gene>
    <name evidence="2" type="ORF">AWL63_17205</name>
</gene>
<dbReference type="GO" id="GO:0016747">
    <property type="term" value="F:acyltransferase activity, transferring groups other than amino-acyl groups"/>
    <property type="evidence" value="ECO:0007669"/>
    <property type="project" value="InterPro"/>
</dbReference>